<dbReference type="OrthoDB" id="2126698at2759"/>
<keyword evidence="5" id="KW-1185">Reference proteome</keyword>
<feature type="region of interest" description="Disordered" evidence="2">
    <location>
        <begin position="1"/>
        <end position="65"/>
    </location>
</feature>
<evidence type="ECO:0000256" key="1">
    <source>
        <dbReference type="ARBA" id="ARBA00010199"/>
    </source>
</evidence>
<feature type="compositionally biased region" description="Acidic residues" evidence="2">
    <location>
        <begin position="590"/>
        <end position="601"/>
    </location>
</feature>
<keyword evidence="3" id="KW-1133">Transmembrane helix</keyword>
<gene>
    <name evidence="4" type="ORF">PSNMU_V1.4_AUG-EV-PASAV3_0113820</name>
</gene>
<dbReference type="PANTHER" id="PTHR11206">
    <property type="entry name" value="MULTIDRUG RESISTANCE PROTEIN"/>
    <property type="match status" value="1"/>
</dbReference>
<organism evidence="4 5">
    <name type="scientific">Pseudo-nitzschia multistriata</name>
    <dbReference type="NCBI Taxonomy" id="183589"/>
    <lineage>
        <taxon>Eukaryota</taxon>
        <taxon>Sar</taxon>
        <taxon>Stramenopiles</taxon>
        <taxon>Ochrophyta</taxon>
        <taxon>Bacillariophyta</taxon>
        <taxon>Bacillariophyceae</taxon>
        <taxon>Bacillariophycidae</taxon>
        <taxon>Bacillariales</taxon>
        <taxon>Bacillariaceae</taxon>
        <taxon>Pseudo-nitzschia</taxon>
    </lineage>
</organism>
<dbReference type="GO" id="GO:0015297">
    <property type="term" value="F:antiporter activity"/>
    <property type="evidence" value="ECO:0007669"/>
    <property type="project" value="InterPro"/>
</dbReference>
<feature type="transmembrane region" description="Helical" evidence="3">
    <location>
        <begin position="117"/>
        <end position="139"/>
    </location>
</feature>
<dbReference type="GO" id="GO:0042910">
    <property type="term" value="F:xenobiotic transmembrane transporter activity"/>
    <property type="evidence" value="ECO:0007669"/>
    <property type="project" value="InterPro"/>
</dbReference>
<evidence type="ECO:0000256" key="3">
    <source>
        <dbReference type="SAM" id="Phobius"/>
    </source>
</evidence>
<feature type="transmembrane region" description="Helical" evidence="3">
    <location>
        <begin position="264"/>
        <end position="287"/>
    </location>
</feature>
<dbReference type="EMBL" id="CAACVS010000636">
    <property type="protein sequence ID" value="VEU44294.1"/>
    <property type="molecule type" value="Genomic_DNA"/>
</dbReference>
<keyword evidence="3" id="KW-0472">Membrane</keyword>
<comment type="similarity">
    <text evidence="1">Belongs to the multi antimicrobial extrusion (MATE) (TC 2.A.66.1) family.</text>
</comment>
<reference evidence="4 5" key="1">
    <citation type="submission" date="2019-01" db="EMBL/GenBank/DDBJ databases">
        <authorList>
            <person name="Ferrante I. M."/>
        </authorList>
    </citation>
    <scope>NUCLEOTIDE SEQUENCE [LARGE SCALE GENOMIC DNA]</scope>
    <source>
        <strain evidence="4 5">B856</strain>
    </source>
</reference>
<protein>
    <recommendedName>
        <fullName evidence="6">Polysaccharide biosynthesis protein C-terminal domain-containing protein</fullName>
    </recommendedName>
</protein>
<dbReference type="InterPro" id="IPR002528">
    <property type="entry name" value="MATE_fam"/>
</dbReference>
<feature type="compositionally biased region" description="Low complexity" evidence="2">
    <location>
        <begin position="628"/>
        <end position="648"/>
    </location>
</feature>
<feature type="region of interest" description="Disordered" evidence="2">
    <location>
        <begin position="535"/>
        <end position="662"/>
    </location>
</feature>
<evidence type="ECO:0000313" key="4">
    <source>
        <dbReference type="EMBL" id="VEU44294.1"/>
    </source>
</evidence>
<sequence length="662" mass="70535">MPPQTEDATNLEALTEPLLSQEESGNADDNPNEARRKASRSLAIPDAAAEGGDSDPLSPARDAAPAPVEPFCVREEIVAMLSLGFPLAVSFFCRMGMAATDSAFVGHIKDGERTAEVFLSAAVLSDMVLGICITPPLAFNQVLNGLVSQAIGSNNPRMAGIWLQQSMFWLAITMLPCLVGLFFVEPILGLLGFPADICSVAGTYAKYNALWPVPNGLYQCMRFYFQARGLPKPAMYNNIVFLFVNATLNWIFVFGGPIPGWKGFGFIGAAISLSISRTMQGVCYYLYMFVYKKHHIDAWPEEGWSFCHHTKERTMEFMKQSLPNIGTLLFQSCASQATTILVGRLGELPIAASSALSTVTIPWSGTLSATCCTVSGVRVGYHLGRGDGKAAKKSAWLVMHFITAVNAVMAIFFLVPFLKNKVLSIATNDEGVVALAEKLVPAMLVSTYLNLLVSNATSGVFSGQGRPLIATFLSFGLELPLSIGGVAVYILCFHGDLIGVYWWGAIAAGIEIVVVLYLVITSDWAKCATDARDRQEAARNDDGGGDQENESDPEGGMIASEADTDPTGSILSDLGEDDDGDDGAGAIEPPTEDTEEVDSEPNNDGAERTAPASTFDVTAAGNEEESGAPAATAPLAPATTTASATNTATRKKGSKKKRKGKR</sequence>
<name>A0A448ZQL4_9STRA</name>
<feature type="transmembrane region" description="Helical" evidence="3">
    <location>
        <begin position="238"/>
        <end position="258"/>
    </location>
</feature>
<feature type="transmembrane region" description="Helical" evidence="3">
    <location>
        <begin position="438"/>
        <end position="456"/>
    </location>
</feature>
<proteinExistence type="inferred from homology"/>
<keyword evidence="3" id="KW-0812">Transmembrane</keyword>
<feature type="transmembrane region" description="Helical" evidence="3">
    <location>
        <begin position="497"/>
        <end position="520"/>
    </location>
</feature>
<feature type="transmembrane region" description="Helical" evidence="3">
    <location>
        <begin position="395"/>
        <end position="418"/>
    </location>
</feature>
<dbReference type="Proteomes" id="UP000291116">
    <property type="component" value="Unassembled WGS sequence"/>
</dbReference>
<evidence type="ECO:0000256" key="2">
    <source>
        <dbReference type="SAM" id="MobiDB-lite"/>
    </source>
</evidence>
<feature type="compositionally biased region" description="Acidic residues" evidence="2">
    <location>
        <begin position="543"/>
        <end position="553"/>
    </location>
</feature>
<accession>A0A448ZQL4</accession>
<dbReference type="AlphaFoldDB" id="A0A448ZQL4"/>
<feature type="transmembrane region" description="Helical" evidence="3">
    <location>
        <begin position="468"/>
        <end position="491"/>
    </location>
</feature>
<feature type="transmembrane region" description="Helical" evidence="3">
    <location>
        <begin position="159"/>
        <end position="184"/>
    </location>
</feature>
<dbReference type="GO" id="GO:0016020">
    <property type="term" value="C:membrane"/>
    <property type="evidence" value="ECO:0007669"/>
    <property type="project" value="InterPro"/>
</dbReference>
<feature type="compositionally biased region" description="Basic residues" evidence="2">
    <location>
        <begin position="649"/>
        <end position="662"/>
    </location>
</feature>
<evidence type="ECO:0008006" key="6">
    <source>
        <dbReference type="Google" id="ProtNLM"/>
    </source>
</evidence>
<evidence type="ECO:0000313" key="5">
    <source>
        <dbReference type="Proteomes" id="UP000291116"/>
    </source>
</evidence>
<dbReference type="Pfam" id="PF01554">
    <property type="entry name" value="MatE"/>
    <property type="match status" value="2"/>
</dbReference>